<dbReference type="InterPro" id="IPR004220">
    <property type="entry name" value="5-COMe_2-OHmuconate_Isoase"/>
</dbReference>
<dbReference type="Gene3D" id="3.30.429.10">
    <property type="entry name" value="Macrophage Migration Inhibitory Factor"/>
    <property type="match status" value="1"/>
</dbReference>
<name>F8JM78_STREN</name>
<proteinExistence type="predicted"/>
<dbReference type="EMBL" id="CP003229">
    <property type="protein sequence ID" value="AEW99390.1"/>
    <property type="molecule type" value="Genomic_DNA"/>
</dbReference>
<accession>G8XF48</accession>
<dbReference type="OrthoDB" id="7203947at2"/>
<keyword evidence="1" id="KW-0413">Isomerase</keyword>
<dbReference type="SUPFAM" id="SSF55331">
    <property type="entry name" value="Tautomerase/MIF"/>
    <property type="match status" value="1"/>
</dbReference>
<organism evidence="1 2">
    <name type="scientific">Streptantibioticus cattleyicolor (strain ATCC 35852 / DSM 46488 / JCM 4925 / NBRC 14057 / NRRL 8057)</name>
    <name type="common">Streptomyces cattleya</name>
    <dbReference type="NCBI Taxonomy" id="1003195"/>
    <lineage>
        <taxon>Bacteria</taxon>
        <taxon>Bacillati</taxon>
        <taxon>Actinomycetota</taxon>
        <taxon>Actinomycetes</taxon>
        <taxon>Kitasatosporales</taxon>
        <taxon>Streptomycetaceae</taxon>
        <taxon>Streptantibioticus</taxon>
    </lineage>
</organism>
<dbReference type="KEGG" id="scy:SCATT_p11970"/>
<keyword evidence="1" id="KW-0614">Plasmid</keyword>
<dbReference type="HOGENOM" id="CLU_139188_0_0_11"/>
<dbReference type="PATRIC" id="fig|1003195.11.peg.523"/>
<evidence type="ECO:0000313" key="1">
    <source>
        <dbReference type="EMBL" id="AEW99390.1"/>
    </source>
</evidence>
<protein>
    <submittedName>
        <fullName evidence="1">Isomerase</fullName>
    </submittedName>
</protein>
<dbReference type="Proteomes" id="UP000007842">
    <property type="component" value="Plasmid pSCATT"/>
</dbReference>
<dbReference type="RefSeq" id="WP_014150997.1">
    <property type="nucleotide sequence ID" value="NC_016113.1"/>
</dbReference>
<sequence length="119" mass="12967">MPQISVDHSADLAFDRRGFALAAHAVAAEIIGCRVEDCKTRFRTVAETVVADGGGEHAVVVGEMRIMPGRTQQAKAALSEALVAKLAEYVKPEPGRRVHLAWTVLDQTPETYRRAELRG</sequence>
<dbReference type="KEGG" id="sct:SCAT_p0542"/>
<gene>
    <name evidence="1" type="ordered locus">SCATT_p11970</name>
</gene>
<keyword evidence="2" id="KW-1185">Reference proteome</keyword>
<dbReference type="AlphaFoldDB" id="F8JM78"/>
<evidence type="ECO:0000313" key="2">
    <source>
        <dbReference type="Proteomes" id="UP000007842"/>
    </source>
</evidence>
<reference evidence="2" key="1">
    <citation type="submission" date="2011-12" db="EMBL/GenBank/DDBJ databases">
        <title>Complete genome sequence of Streptomyces cattleya strain DSM 46488.</title>
        <authorList>
            <person name="Ou H.-Y."/>
            <person name="Li P."/>
            <person name="Zhao C."/>
            <person name="O'Hagan D."/>
            <person name="Deng Z."/>
        </authorList>
    </citation>
    <scope>NUCLEOTIDE SEQUENCE [LARGE SCALE GENOMIC DNA]</scope>
    <source>
        <strain evidence="2">ATCC 35852 / DSM 46488 / JCM 4925 / NBRC 14057 / NRRL 8057</strain>
        <plasmid evidence="2">Plasmid pSCATT</plasmid>
    </source>
</reference>
<accession>F8JM78</accession>
<geneLocation type="plasmid" evidence="1 2">
    <name>pSCATT</name>
</geneLocation>
<dbReference type="PANTHER" id="PTHR37950">
    <property type="entry name" value="4-HYDROXYPHENYLACETATE CATABOLISM PROTEIN"/>
    <property type="match status" value="1"/>
</dbReference>
<dbReference type="GO" id="GO:0008704">
    <property type="term" value="F:5-carboxymethyl-2-hydroxymuconate delta-isomerase activity"/>
    <property type="evidence" value="ECO:0007669"/>
    <property type="project" value="InterPro"/>
</dbReference>
<dbReference type="InterPro" id="IPR014347">
    <property type="entry name" value="Tautomerase/MIF_sf"/>
</dbReference>
<dbReference type="PANTHER" id="PTHR37950:SF1">
    <property type="entry name" value="4-HYDROXYPHENYLACETATE CATABOLISM PROTEIN"/>
    <property type="match status" value="1"/>
</dbReference>